<gene>
    <name evidence="3" type="ORF">FHS09_001971</name>
</gene>
<dbReference type="InterPro" id="IPR021242">
    <property type="entry name" value="DUF2799"/>
</dbReference>
<dbReference type="RefSeq" id="WP_183459267.1">
    <property type="nucleotide sequence ID" value="NZ_JACHWZ010000008.1"/>
</dbReference>
<evidence type="ECO:0000313" key="3">
    <source>
        <dbReference type="EMBL" id="MBB3061138.1"/>
    </source>
</evidence>
<name>A0A7W4Z8T2_9GAMM</name>
<evidence type="ECO:0008006" key="5">
    <source>
        <dbReference type="Google" id="ProtNLM"/>
    </source>
</evidence>
<dbReference type="Pfam" id="PF10973">
    <property type="entry name" value="DUF2799"/>
    <property type="match status" value="1"/>
</dbReference>
<keyword evidence="1" id="KW-0175">Coiled coil</keyword>
<organism evidence="3 4">
    <name type="scientific">Microbulbifer rhizosphaerae</name>
    <dbReference type="NCBI Taxonomy" id="1562603"/>
    <lineage>
        <taxon>Bacteria</taxon>
        <taxon>Pseudomonadati</taxon>
        <taxon>Pseudomonadota</taxon>
        <taxon>Gammaproteobacteria</taxon>
        <taxon>Cellvibrionales</taxon>
        <taxon>Microbulbiferaceae</taxon>
        <taxon>Microbulbifer</taxon>
    </lineage>
</organism>
<comment type="caution">
    <text evidence="3">The sequence shown here is derived from an EMBL/GenBank/DDBJ whole genome shotgun (WGS) entry which is preliminary data.</text>
</comment>
<keyword evidence="4" id="KW-1185">Reference proteome</keyword>
<dbReference type="Proteomes" id="UP000535937">
    <property type="component" value="Unassembled WGS sequence"/>
</dbReference>
<dbReference type="PROSITE" id="PS51257">
    <property type="entry name" value="PROKAR_LIPOPROTEIN"/>
    <property type="match status" value="1"/>
</dbReference>
<dbReference type="AlphaFoldDB" id="A0A7W4Z8T2"/>
<feature type="signal peptide" evidence="2">
    <location>
        <begin position="1"/>
        <end position="23"/>
    </location>
</feature>
<evidence type="ECO:0000313" key="4">
    <source>
        <dbReference type="Proteomes" id="UP000535937"/>
    </source>
</evidence>
<proteinExistence type="predicted"/>
<protein>
    <recommendedName>
        <fullName evidence="5">DUF2799 domain-containing protein</fullName>
    </recommendedName>
</protein>
<sequence>MKLISRIIPSAVLVLLASGCATMSEEECLIADWHAIGYEDGAAGLQVTQLGKRREACADHGVRPDTTAYRAGRDEGLQLYCTEHRGFRLGRAGGGYNGVCPAGLEGLFLRGHQAGREIYLARNAVNQVAGAISQRQQEREHILDDITEMSAHLISDEATKEERITLLADIARLKDRHSELGVEIEDLQYELAMREAEYQEVQARSPYQ</sequence>
<feature type="coiled-coil region" evidence="1">
    <location>
        <begin position="170"/>
        <end position="204"/>
    </location>
</feature>
<dbReference type="EMBL" id="JACHWZ010000008">
    <property type="protein sequence ID" value="MBB3061138.1"/>
    <property type="molecule type" value="Genomic_DNA"/>
</dbReference>
<feature type="chain" id="PRO_5031473449" description="DUF2799 domain-containing protein" evidence="2">
    <location>
        <begin position="24"/>
        <end position="208"/>
    </location>
</feature>
<keyword evidence="2" id="KW-0732">Signal</keyword>
<reference evidence="3 4" key="1">
    <citation type="submission" date="2020-08" db="EMBL/GenBank/DDBJ databases">
        <title>Genomic Encyclopedia of Type Strains, Phase III (KMG-III): the genomes of soil and plant-associated and newly described type strains.</title>
        <authorList>
            <person name="Whitman W."/>
        </authorList>
    </citation>
    <scope>NUCLEOTIDE SEQUENCE [LARGE SCALE GENOMIC DNA]</scope>
    <source>
        <strain evidence="3 4">CECT 8799</strain>
    </source>
</reference>
<evidence type="ECO:0000256" key="1">
    <source>
        <dbReference type="SAM" id="Coils"/>
    </source>
</evidence>
<evidence type="ECO:0000256" key="2">
    <source>
        <dbReference type="SAM" id="SignalP"/>
    </source>
</evidence>
<accession>A0A7W4Z8T2</accession>